<evidence type="ECO:0000256" key="8">
    <source>
        <dbReference type="ARBA" id="ARBA00023136"/>
    </source>
</evidence>
<organism evidence="13 14">
    <name type="scientific">Mycolicibacterium moriokaense</name>
    <dbReference type="NCBI Taxonomy" id="39691"/>
    <lineage>
        <taxon>Bacteria</taxon>
        <taxon>Bacillati</taxon>
        <taxon>Actinomycetota</taxon>
        <taxon>Actinomycetes</taxon>
        <taxon>Mycobacteriales</taxon>
        <taxon>Mycobacteriaceae</taxon>
        <taxon>Mycolicibacterium</taxon>
    </lineage>
</organism>
<dbReference type="InterPro" id="IPR011527">
    <property type="entry name" value="ABC1_TM_dom"/>
</dbReference>
<keyword evidence="7 10" id="KW-1133">Transmembrane helix</keyword>
<dbReference type="GO" id="GO:0016887">
    <property type="term" value="F:ATP hydrolysis activity"/>
    <property type="evidence" value="ECO:0007669"/>
    <property type="project" value="InterPro"/>
</dbReference>
<dbReference type="AlphaFoldDB" id="A0AAD1HEG4"/>
<feature type="transmembrane region" description="Helical" evidence="10">
    <location>
        <begin position="58"/>
        <end position="79"/>
    </location>
</feature>
<feature type="transmembrane region" description="Helical" evidence="10">
    <location>
        <begin position="583"/>
        <end position="605"/>
    </location>
</feature>
<dbReference type="SUPFAM" id="SSF90123">
    <property type="entry name" value="ABC transporter transmembrane region"/>
    <property type="match status" value="2"/>
</dbReference>
<feature type="domain" description="ABC transmembrane type-1" evidence="12">
    <location>
        <begin position="60"/>
        <end position="332"/>
    </location>
</feature>
<feature type="domain" description="ABC transporter" evidence="11">
    <location>
        <begin position="899"/>
        <end position="1125"/>
    </location>
</feature>
<reference evidence="13 14" key="1">
    <citation type="journal article" date="2019" name="Emerg. Microbes Infect.">
        <title>Comprehensive subspecies identification of 175 nontuberculous mycobacteria species based on 7547 genomic profiles.</title>
        <authorList>
            <person name="Matsumoto Y."/>
            <person name="Kinjo T."/>
            <person name="Motooka D."/>
            <person name="Nabeya D."/>
            <person name="Jung N."/>
            <person name="Uechi K."/>
            <person name="Horii T."/>
            <person name="Iida T."/>
            <person name="Fujita J."/>
            <person name="Nakamura S."/>
        </authorList>
    </citation>
    <scope>NUCLEOTIDE SEQUENCE [LARGE SCALE GENOMIC DNA]</scope>
    <source>
        <strain evidence="13 14">JCM 6375</strain>
    </source>
</reference>
<comment type="subcellular location">
    <subcellularLocation>
        <location evidence="1">Cell membrane</location>
        <topology evidence="1">Multi-pass membrane protein</topology>
    </subcellularLocation>
</comment>
<dbReference type="SMART" id="SM00382">
    <property type="entry name" value="AAA"/>
    <property type="match status" value="2"/>
</dbReference>
<feature type="transmembrane region" description="Helical" evidence="10">
    <location>
        <begin position="162"/>
        <end position="186"/>
    </location>
</feature>
<feature type="transmembrane region" description="Helical" evidence="10">
    <location>
        <begin position="297"/>
        <end position="316"/>
    </location>
</feature>
<evidence type="ECO:0000313" key="14">
    <source>
        <dbReference type="Proteomes" id="UP000466681"/>
    </source>
</evidence>
<evidence type="ECO:0000259" key="11">
    <source>
        <dbReference type="PROSITE" id="PS50893"/>
    </source>
</evidence>
<dbReference type="Gene3D" id="1.20.1560.10">
    <property type="entry name" value="ABC transporter type 1, transmembrane domain"/>
    <property type="match status" value="1"/>
</dbReference>
<evidence type="ECO:0008006" key="15">
    <source>
        <dbReference type="Google" id="ProtNLM"/>
    </source>
</evidence>
<keyword evidence="5" id="KW-0547">Nucleotide-binding</keyword>
<feature type="transmembrane region" description="Helical" evidence="10">
    <location>
        <begin position="625"/>
        <end position="648"/>
    </location>
</feature>
<dbReference type="RefSeq" id="WP_110810272.1">
    <property type="nucleotide sequence ID" value="NZ_AP022560.1"/>
</dbReference>
<dbReference type="InterPro" id="IPR003439">
    <property type="entry name" value="ABC_transporter-like_ATP-bd"/>
</dbReference>
<dbReference type="Pfam" id="PF00005">
    <property type="entry name" value="ABC_tran"/>
    <property type="match status" value="1"/>
</dbReference>
<feature type="transmembrane region" description="Helical" evidence="10">
    <location>
        <begin position="91"/>
        <end position="114"/>
    </location>
</feature>
<keyword evidence="3" id="KW-0813">Transport</keyword>
<feature type="region of interest" description="Disordered" evidence="9">
    <location>
        <begin position="538"/>
        <end position="574"/>
    </location>
</feature>
<feature type="transmembrane region" description="Helical" evidence="10">
    <location>
        <begin position="840"/>
        <end position="864"/>
    </location>
</feature>
<evidence type="ECO:0000256" key="5">
    <source>
        <dbReference type="ARBA" id="ARBA00022741"/>
    </source>
</evidence>
<feature type="transmembrane region" description="Helical" evidence="10">
    <location>
        <begin position="724"/>
        <end position="741"/>
    </location>
</feature>
<evidence type="ECO:0000256" key="6">
    <source>
        <dbReference type="ARBA" id="ARBA00022840"/>
    </source>
</evidence>
<dbReference type="PANTHER" id="PTHR24223">
    <property type="entry name" value="ATP-BINDING CASSETTE SUB-FAMILY C"/>
    <property type="match status" value="1"/>
</dbReference>
<evidence type="ECO:0000256" key="2">
    <source>
        <dbReference type="ARBA" id="ARBA00009726"/>
    </source>
</evidence>
<evidence type="ECO:0000256" key="9">
    <source>
        <dbReference type="SAM" id="MobiDB-lite"/>
    </source>
</evidence>
<dbReference type="PROSITE" id="PS50929">
    <property type="entry name" value="ABC_TM1F"/>
    <property type="match status" value="1"/>
</dbReference>
<keyword evidence="4 10" id="KW-0812">Transmembrane</keyword>
<evidence type="ECO:0000256" key="4">
    <source>
        <dbReference type="ARBA" id="ARBA00022692"/>
    </source>
</evidence>
<dbReference type="Gene3D" id="3.40.50.300">
    <property type="entry name" value="P-loop containing nucleotide triphosphate hydrolases"/>
    <property type="match status" value="2"/>
</dbReference>
<evidence type="ECO:0000313" key="13">
    <source>
        <dbReference type="EMBL" id="BBX03937.1"/>
    </source>
</evidence>
<dbReference type="Pfam" id="PF00664">
    <property type="entry name" value="ABC_membrane"/>
    <property type="match status" value="1"/>
</dbReference>
<dbReference type="SUPFAM" id="SSF52540">
    <property type="entry name" value="P-loop containing nucleoside triphosphate hydrolases"/>
    <property type="match status" value="2"/>
</dbReference>
<dbReference type="InterPro" id="IPR050173">
    <property type="entry name" value="ABC_transporter_C-like"/>
</dbReference>
<dbReference type="PROSITE" id="PS50893">
    <property type="entry name" value="ABC_TRANSPORTER_2"/>
    <property type="match status" value="2"/>
</dbReference>
<dbReference type="Proteomes" id="UP000466681">
    <property type="component" value="Chromosome"/>
</dbReference>
<accession>A0AAD1HEG4</accession>
<keyword evidence="6" id="KW-0067">ATP-binding</keyword>
<dbReference type="GO" id="GO:0140359">
    <property type="term" value="F:ABC-type transporter activity"/>
    <property type="evidence" value="ECO:0007669"/>
    <property type="project" value="InterPro"/>
</dbReference>
<feature type="transmembrane region" description="Helical" evidence="10">
    <location>
        <begin position="192"/>
        <end position="210"/>
    </location>
</feature>
<dbReference type="InterPro" id="IPR003593">
    <property type="entry name" value="AAA+_ATPase"/>
</dbReference>
<evidence type="ECO:0000256" key="7">
    <source>
        <dbReference type="ARBA" id="ARBA00022989"/>
    </source>
</evidence>
<protein>
    <recommendedName>
        <fullName evidence="15">Multidrug ABC transporter permease</fullName>
    </recommendedName>
</protein>
<feature type="transmembrane region" description="Helical" evidence="10">
    <location>
        <begin position="697"/>
        <end position="718"/>
    </location>
</feature>
<evidence type="ECO:0000256" key="3">
    <source>
        <dbReference type="ARBA" id="ARBA00022448"/>
    </source>
</evidence>
<dbReference type="PANTHER" id="PTHR24223:SF456">
    <property type="entry name" value="MULTIDRUG RESISTANCE-ASSOCIATED PROTEIN LETHAL(2)03659"/>
    <property type="match status" value="1"/>
</dbReference>
<sequence length="1127" mass="122760">MLKEIFWISLPKAGDRSDRAVNVSKWQRWCDAAHADDVRANDEERLHRSVFNALRRDVCLALLAITVNAGCSFGAAITLKSLIQHLIQPETPLVVNLALAISCLLLTFSAWVALNHSFLLAELAGIGGRTYIEQRLLRKKNFDYRSVGFTTLFDREAARVQAAWSGAVFMALAVATIAFTTVFFFMALGPSALSALSMIFVGSTAIFWITKRLNGIYAEQSMRSAARIDVASFSLNNRLLVWLKNWNDELTRRYAHERRGEEQALKKAARLIASVNLISTLTPVIAMLAAAVTQLAVVGYVDPAGVLSAMALIGGLRSVANNVPEIVQSISQGVVGHRNVSKYLSATGRSDAESRTIELPTTSAKHIAVVGAAGSGKTSVLETAAHTMSSCAESLTVFLPDEPWVFPGGLRENLRLYRADFSDDDAREAVKLSRLPETFYTELLEGASREVNADWDVSRGQGKRLEIARAILAEPSRIFIDQPTSGLNDDLARGLLSSLLRGPWQDATVVYATDKQDEIAAAQEIWVVADGAVVDVKPNLPAPSPDPFPAATRGDTSEERTLPRQSTHGAGSDERRRPVLRSLINLGLAKIVLVAIALFLCREVLTIVGDYLTASGLSTSNARTFLVALLSVFSVSAVLSISGALLVVQSSISAATRQCVNYFTNIMSPTLDRSIPAEVHQDSQSKLTWDQRRVDEVFPVVLLRLLSAATLLVTSAAFVLSKNILVLLPFAGMCFAYWHSLRRSGGRLQDFNDRVIRTTSVLFAQVEAFTWRSSRFDFARDNSVLVSWLNESLMNHTFASMDNERAHRWFVYRLDVIGLAFLSVIVGSTVFMHAHGGVGLANVLALSLCYSLIAVFARVGIWLVELRQVLVSADRLLTRPVTIEPDRACVPLNGDGTRVSFSDVTIAAPQSNTLLLESFTDSFHRGDVVVITGASGVGKSTLAKLVVGGLQPTKGVVSTLGCTTGYVTQMHEQDVLLMTSNPVFKPGKLSEHFNDATEAELARMVDFLELDDVLARIPGGFDELVPTTGRLNLSKTELQRLALLDVLVNPPAIAILDEATSSLSSDAEQSILKAVTSALPDTLFFIITHNPSLRELGDRALHFTDERRLVEISDEIACNGHLVGSKC</sequence>
<feature type="transmembrane region" description="Helical" evidence="10">
    <location>
        <begin position="268"/>
        <end position="291"/>
    </location>
</feature>
<evidence type="ECO:0000256" key="1">
    <source>
        <dbReference type="ARBA" id="ARBA00004651"/>
    </source>
</evidence>
<feature type="transmembrane region" description="Helical" evidence="10">
    <location>
        <begin position="810"/>
        <end position="834"/>
    </location>
</feature>
<dbReference type="InterPro" id="IPR036640">
    <property type="entry name" value="ABC1_TM_sf"/>
</dbReference>
<evidence type="ECO:0000256" key="10">
    <source>
        <dbReference type="SAM" id="Phobius"/>
    </source>
</evidence>
<dbReference type="KEGG" id="mmor:MMOR_48730"/>
<keyword evidence="8 10" id="KW-0472">Membrane</keyword>
<dbReference type="GO" id="GO:0005886">
    <property type="term" value="C:plasma membrane"/>
    <property type="evidence" value="ECO:0007669"/>
    <property type="project" value="UniProtKB-SubCell"/>
</dbReference>
<dbReference type="GO" id="GO:0005524">
    <property type="term" value="F:ATP binding"/>
    <property type="evidence" value="ECO:0007669"/>
    <property type="project" value="UniProtKB-KW"/>
</dbReference>
<gene>
    <name evidence="13" type="ORF">MMOR_48730</name>
</gene>
<evidence type="ECO:0000259" key="12">
    <source>
        <dbReference type="PROSITE" id="PS50929"/>
    </source>
</evidence>
<feature type="domain" description="ABC transporter" evidence="11">
    <location>
        <begin position="335"/>
        <end position="555"/>
    </location>
</feature>
<dbReference type="InterPro" id="IPR027417">
    <property type="entry name" value="P-loop_NTPase"/>
</dbReference>
<proteinExistence type="inferred from homology"/>
<comment type="similarity">
    <text evidence="2">Belongs to the ABC transporter superfamily. ABCC family. Conjugate transporter (TC 3.A.1.208) subfamily.</text>
</comment>
<keyword evidence="14" id="KW-1185">Reference proteome</keyword>
<name>A0AAD1HEG4_9MYCO</name>
<dbReference type="EMBL" id="AP022560">
    <property type="protein sequence ID" value="BBX03937.1"/>
    <property type="molecule type" value="Genomic_DNA"/>
</dbReference>